<keyword evidence="1" id="KW-0436">Ligase</keyword>
<dbReference type="STRING" id="1033810.HLPCO_000231"/>
<comment type="subcellular location">
    <subcellularLocation>
        <location evidence="1">Cytoplasm</location>
    </subcellularLocation>
</comment>
<feature type="binding site" evidence="1">
    <location>
        <position position="156"/>
    </location>
    <ligand>
        <name>ATP</name>
        <dbReference type="ChEBI" id="CHEBI:30616"/>
    </ligand>
</feature>
<keyword evidence="1" id="KW-0820">tRNA-binding</keyword>
<dbReference type="eggNOG" id="COG1323">
    <property type="taxonomic scope" value="Bacteria"/>
</dbReference>
<dbReference type="RefSeq" id="WP_008826332.1">
    <property type="nucleotide sequence ID" value="NZ_AFNU02000001.1"/>
</dbReference>
<dbReference type="GO" id="GO:0005524">
    <property type="term" value="F:ATP binding"/>
    <property type="evidence" value="ECO:0007669"/>
    <property type="project" value="UniProtKB-KW"/>
</dbReference>
<dbReference type="NCBIfam" id="NF010191">
    <property type="entry name" value="PRK13670.1"/>
    <property type="match status" value="1"/>
</dbReference>
<dbReference type="Pfam" id="PF05636">
    <property type="entry name" value="HIGH_NTase1"/>
    <property type="match status" value="1"/>
</dbReference>
<accession>U2FLE6</accession>
<feature type="binding site" evidence="1">
    <location>
        <position position="101"/>
    </location>
    <ligand>
        <name>ATP</name>
        <dbReference type="ChEBI" id="CHEBI:30616"/>
    </ligand>
</feature>
<dbReference type="HAMAP" id="MF_01539">
    <property type="entry name" value="TmcAL"/>
    <property type="match status" value="1"/>
</dbReference>
<evidence type="ECO:0000313" key="3">
    <source>
        <dbReference type="Proteomes" id="UP000005707"/>
    </source>
</evidence>
<dbReference type="GO" id="GO:0000049">
    <property type="term" value="F:tRNA binding"/>
    <property type="evidence" value="ECO:0007669"/>
    <property type="project" value="UniProtKB-KW"/>
</dbReference>
<dbReference type="Gene3D" id="3.40.50.620">
    <property type="entry name" value="HUPs"/>
    <property type="match status" value="1"/>
</dbReference>
<dbReference type="InParanoid" id="U2FLE6"/>
<dbReference type="PANTHER" id="PTHR37825:SF1">
    <property type="entry name" value="TRNA(MET) CYTIDINE ACETATE LIGASE"/>
    <property type="match status" value="1"/>
</dbReference>
<comment type="catalytic activity">
    <reaction evidence="1">
        <text>cytidine(34) in elongator tRNA(Met) + acetate + ATP = N(4)-acetylcytidine(34) in elongator tRNA(Met) + AMP + diphosphate</text>
        <dbReference type="Rhea" id="RHEA:58144"/>
        <dbReference type="Rhea" id="RHEA-COMP:10693"/>
        <dbReference type="Rhea" id="RHEA-COMP:10694"/>
        <dbReference type="ChEBI" id="CHEBI:30089"/>
        <dbReference type="ChEBI" id="CHEBI:30616"/>
        <dbReference type="ChEBI" id="CHEBI:33019"/>
        <dbReference type="ChEBI" id="CHEBI:74900"/>
        <dbReference type="ChEBI" id="CHEBI:82748"/>
        <dbReference type="ChEBI" id="CHEBI:456215"/>
    </reaction>
</comment>
<comment type="similarity">
    <text evidence="1">Belongs to the TmcAL family.</text>
</comment>
<gene>
    <name evidence="2" type="primary">ylbM</name>
    <name evidence="1" type="synonym">tmcAL</name>
    <name evidence="2" type="ORF">HLPCO_000231</name>
</gene>
<proteinExistence type="inferred from homology"/>
<keyword evidence="1" id="KW-0694">RNA-binding</keyword>
<evidence type="ECO:0000313" key="2">
    <source>
        <dbReference type="EMBL" id="ERJ13565.1"/>
    </source>
</evidence>
<dbReference type="AlphaFoldDB" id="U2FLE6"/>
<keyword evidence="1" id="KW-0963">Cytoplasm</keyword>
<dbReference type="FunCoup" id="U2FLE6">
    <property type="interactions" value="20"/>
</dbReference>
<comment type="function">
    <text evidence="1">Catalyzes the formation of N(4)-acetylcytidine (ac(4)C) at the wobble position of elongator tRNA(Met), using acetate and ATP as substrates. First activates an acetate ion to form acetyladenylate (Ac-AMP) and then transfers the acetyl group to tRNA to form ac(4)C34.</text>
</comment>
<dbReference type="Proteomes" id="UP000005707">
    <property type="component" value="Unassembled WGS sequence"/>
</dbReference>
<dbReference type="GO" id="GO:0006400">
    <property type="term" value="P:tRNA modification"/>
    <property type="evidence" value="ECO:0007669"/>
    <property type="project" value="UniProtKB-UniRule"/>
</dbReference>
<dbReference type="SUPFAM" id="SSF52374">
    <property type="entry name" value="Nucleotidylyl transferase"/>
    <property type="match status" value="1"/>
</dbReference>
<dbReference type="GO" id="GO:0016740">
    <property type="term" value="F:transferase activity"/>
    <property type="evidence" value="ECO:0007669"/>
    <property type="project" value="UniProtKB-KW"/>
</dbReference>
<protein>
    <recommendedName>
        <fullName evidence="1">tRNA(Met) cytidine acetate ligase</fullName>
        <ecNumber evidence="1">6.3.4.-</ecNumber>
    </recommendedName>
</protein>
<dbReference type="InterPro" id="IPR008513">
    <property type="entry name" value="tRNA(Met)_cyd_acetate_ligase"/>
</dbReference>
<feature type="binding site" evidence="1">
    <location>
        <begin position="7"/>
        <end position="20"/>
    </location>
    <ligand>
        <name>ATP</name>
        <dbReference type="ChEBI" id="CHEBI:30616"/>
    </ligand>
</feature>
<keyword evidence="1" id="KW-0819">tRNA processing</keyword>
<keyword evidence="3" id="KW-1185">Reference proteome</keyword>
<dbReference type="EC" id="6.3.4.-" evidence="1"/>
<keyword evidence="1" id="KW-0547">Nucleotide-binding</keyword>
<dbReference type="InterPro" id="IPR014729">
    <property type="entry name" value="Rossmann-like_a/b/a_fold"/>
</dbReference>
<evidence type="ECO:0000256" key="1">
    <source>
        <dbReference type="HAMAP-Rule" id="MF_01539"/>
    </source>
</evidence>
<dbReference type="GO" id="GO:0005737">
    <property type="term" value="C:cytoplasm"/>
    <property type="evidence" value="ECO:0007669"/>
    <property type="project" value="UniProtKB-SubCell"/>
</dbReference>
<reference evidence="2 3" key="2">
    <citation type="journal article" date="2013" name="PLoS ONE">
        <title>INDIGO - INtegrated Data Warehouse of MIcrobial GenOmes with Examples from the Red Sea Extremophiles.</title>
        <authorList>
            <person name="Alam I."/>
            <person name="Antunes A."/>
            <person name="Kamau A.A."/>
            <person name="Ba Alawi W."/>
            <person name="Kalkatawi M."/>
            <person name="Stingl U."/>
            <person name="Bajic V.B."/>
        </authorList>
    </citation>
    <scope>NUCLEOTIDE SEQUENCE [LARGE SCALE GENOMIC DNA]</scope>
    <source>
        <strain evidence="2 3">SSD-17B</strain>
    </source>
</reference>
<reference evidence="2 3" key="1">
    <citation type="journal article" date="2011" name="J. Bacteriol.">
        <title>Genome sequence of Haloplasma contractile, an unusual contractile bacterium from a deep-sea anoxic brine lake.</title>
        <authorList>
            <person name="Antunes A."/>
            <person name="Alam I."/>
            <person name="El Dorry H."/>
            <person name="Siam R."/>
            <person name="Robertson A."/>
            <person name="Bajic V.B."/>
            <person name="Stingl U."/>
        </authorList>
    </citation>
    <scope>NUCLEOTIDE SEQUENCE [LARGE SCALE GENOMIC DNA]</scope>
    <source>
        <strain evidence="2 3">SSD-17B</strain>
    </source>
</reference>
<dbReference type="GO" id="GO:0016879">
    <property type="term" value="F:ligase activity, forming carbon-nitrogen bonds"/>
    <property type="evidence" value="ECO:0007669"/>
    <property type="project" value="UniProtKB-UniRule"/>
</dbReference>
<sequence length="384" mass="43953">MNATGIIVEYNPLHNGHLYHIKETRKRSQCDVLIAVMSGDFVQRGEPAILNKHIRARQALKSGVDIVIELPYLYSVQSADFFALGAVSLLDALHVSNLYFGSESGNIDELKTVAHYLDHNEVNTHIKSLIKEGNSYPVATSLALKHYTDFNLINPNDILGVRYIKSIESIGSMIEPCTIKRIQSNYHDESINNDSSIASATSIRKAILGEENSASIKHVVPDYVYSDLKIHKLTSWTDFYPYLKYKIISSGEYLLDIHEMNREIYSRIIKFIHLSKHYETFINSLTTKRLTKARLQRVLCNVLLDVKKNHIQVQKLNQGPKYSRILGISKVGQDYIKETKHKVRLPLITNISKQNFHYVSFDEQITDLYHFIDGQSRCKIPIFD</sequence>
<comment type="caution">
    <text evidence="2">The sequence shown here is derived from an EMBL/GenBank/DDBJ whole genome shotgun (WGS) entry which is preliminary data.</text>
</comment>
<organism evidence="2 3">
    <name type="scientific">Haloplasma contractile SSD-17B</name>
    <dbReference type="NCBI Taxonomy" id="1033810"/>
    <lineage>
        <taxon>Bacteria</taxon>
        <taxon>Bacillati</taxon>
        <taxon>Mycoplasmatota</taxon>
        <taxon>Mollicutes</taxon>
        <taxon>Haloplasmatales</taxon>
        <taxon>Haloplasmataceae</taxon>
        <taxon>Haloplasma</taxon>
    </lineage>
</organism>
<dbReference type="OrthoDB" id="9769796at2"/>
<keyword evidence="1" id="KW-0067">ATP-binding</keyword>
<feature type="binding site" evidence="1">
    <location>
        <begin position="181"/>
        <end position="182"/>
    </location>
    <ligand>
        <name>ATP</name>
        <dbReference type="ChEBI" id="CHEBI:30616"/>
    </ligand>
</feature>
<dbReference type="EMBL" id="AFNU02000001">
    <property type="protein sequence ID" value="ERJ13565.1"/>
    <property type="molecule type" value="Genomic_DNA"/>
</dbReference>
<name>U2FLE6_9MOLU</name>
<dbReference type="PANTHER" id="PTHR37825">
    <property type="entry name" value="TRNA(MET) CYTIDINE ACETATE LIGASE"/>
    <property type="match status" value="1"/>
</dbReference>